<feature type="domain" description="HTH marR-type" evidence="1">
    <location>
        <begin position="1"/>
        <end position="25"/>
    </location>
</feature>
<proteinExistence type="predicted"/>
<keyword evidence="3" id="KW-1185">Reference proteome</keyword>
<dbReference type="InterPro" id="IPR036388">
    <property type="entry name" value="WH-like_DNA-bd_sf"/>
</dbReference>
<protein>
    <submittedName>
        <fullName evidence="2">Regulatory protein MarR</fullName>
    </submittedName>
</protein>
<dbReference type="GO" id="GO:0003700">
    <property type="term" value="F:DNA-binding transcription factor activity"/>
    <property type="evidence" value="ECO:0007669"/>
    <property type="project" value="InterPro"/>
</dbReference>
<dbReference type="RefSeq" id="WP_005994560.1">
    <property type="nucleotide sequence ID" value="NZ_AECZ01000017.1"/>
</dbReference>
<accession>E1JYB5</accession>
<organism evidence="2 3">
    <name type="scientific">Solidesulfovibrio fructosivorans JJ]</name>
    <dbReference type="NCBI Taxonomy" id="596151"/>
    <lineage>
        <taxon>Bacteria</taxon>
        <taxon>Pseudomonadati</taxon>
        <taxon>Thermodesulfobacteriota</taxon>
        <taxon>Desulfovibrionia</taxon>
        <taxon>Desulfovibrionales</taxon>
        <taxon>Desulfovibrionaceae</taxon>
        <taxon>Solidesulfovibrio</taxon>
    </lineage>
</organism>
<sequence length="46" mass="5254">MVRVLDGLERMGLVTRRDQPADRRSKDVRLTTQLGGAGGRPRMFRK</sequence>
<dbReference type="InterPro" id="IPR000835">
    <property type="entry name" value="HTH_MarR-typ"/>
</dbReference>
<name>E1JYB5_SOLFR</name>
<dbReference type="SUPFAM" id="SSF46785">
    <property type="entry name" value="Winged helix' DNA-binding domain"/>
    <property type="match status" value="1"/>
</dbReference>
<evidence type="ECO:0000259" key="1">
    <source>
        <dbReference type="Pfam" id="PF01047"/>
    </source>
</evidence>
<evidence type="ECO:0000313" key="3">
    <source>
        <dbReference type="Proteomes" id="UP000006250"/>
    </source>
</evidence>
<gene>
    <name evidence="2" type="ORF">DesfrDRAFT_2630</name>
</gene>
<dbReference type="EMBL" id="AECZ01000017">
    <property type="protein sequence ID" value="EFL50689.1"/>
    <property type="molecule type" value="Genomic_DNA"/>
</dbReference>
<dbReference type="Pfam" id="PF01047">
    <property type="entry name" value="MarR"/>
    <property type="match status" value="1"/>
</dbReference>
<dbReference type="Gene3D" id="1.10.10.10">
    <property type="entry name" value="Winged helix-like DNA-binding domain superfamily/Winged helix DNA-binding domain"/>
    <property type="match status" value="1"/>
</dbReference>
<comment type="caution">
    <text evidence="2">The sequence shown here is derived from an EMBL/GenBank/DDBJ whole genome shotgun (WGS) entry which is preliminary data.</text>
</comment>
<dbReference type="InterPro" id="IPR036390">
    <property type="entry name" value="WH_DNA-bd_sf"/>
</dbReference>
<dbReference type="STRING" id="596151.DesfrDRAFT_2630"/>
<dbReference type="Proteomes" id="UP000006250">
    <property type="component" value="Unassembled WGS sequence"/>
</dbReference>
<reference evidence="2 3" key="1">
    <citation type="submission" date="2010-08" db="EMBL/GenBank/DDBJ databases">
        <title>The draft genome of Desulfovibrio fructosovorans JJ.</title>
        <authorList>
            <consortium name="US DOE Joint Genome Institute (JGI-PGF)"/>
            <person name="Lucas S."/>
            <person name="Copeland A."/>
            <person name="Lapidus A."/>
            <person name="Cheng J.-F."/>
            <person name="Bruce D."/>
            <person name="Goodwin L."/>
            <person name="Pitluck S."/>
            <person name="Land M.L."/>
            <person name="Hauser L."/>
            <person name="Chang Y.-J."/>
            <person name="Jeffries C."/>
            <person name="Wall J.D."/>
            <person name="Stahl D.A."/>
            <person name="Arkin A.P."/>
            <person name="Dehal P."/>
            <person name="Stolyar S.M."/>
            <person name="Hazen T.C."/>
            <person name="Woyke T.J."/>
        </authorList>
    </citation>
    <scope>NUCLEOTIDE SEQUENCE [LARGE SCALE GENOMIC DNA]</scope>
    <source>
        <strain evidence="2 3">JJ</strain>
    </source>
</reference>
<dbReference type="AlphaFoldDB" id="E1JYB5"/>
<evidence type="ECO:0000313" key="2">
    <source>
        <dbReference type="EMBL" id="EFL50689.1"/>
    </source>
</evidence>